<dbReference type="GO" id="GO:0005634">
    <property type="term" value="C:nucleus"/>
    <property type="evidence" value="ECO:0007669"/>
    <property type="project" value="TreeGrafter"/>
</dbReference>
<dbReference type="PANTHER" id="PTHR12131">
    <property type="entry name" value="ATP-DEPENDENT RNA AND DNA HELICASE"/>
    <property type="match status" value="1"/>
</dbReference>
<keyword evidence="7" id="KW-1185">Reference proteome</keyword>
<dbReference type="GO" id="GO:0000460">
    <property type="term" value="P:maturation of 5.8S rRNA"/>
    <property type="evidence" value="ECO:0007669"/>
    <property type="project" value="TreeGrafter"/>
</dbReference>
<dbReference type="InterPro" id="IPR050699">
    <property type="entry name" value="RNA-DNA_Helicase"/>
</dbReference>
<dbReference type="Pfam" id="PF13234">
    <property type="entry name" value="MTR4_beta-barrel"/>
    <property type="match status" value="1"/>
</dbReference>
<dbReference type="RefSeq" id="XP_060328066.1">
    <property type="nucleotide sequence ID" value="XM_060475720.1"/>
</dbReference>
<dbReference type="GeneID" id="85359268"/>
<dbReference type="InterPro" id="IPR012961">
    <property type="entry name" value="Ski2/MTR4_C"/>
</dbReference>
<dbReference type="EMBL" id="JAUEPS010000030">
    <property type="protein sequence ID" value="KAK0452730.1"/>
    <property type="molecule type" value="Genomic_DNA"/>
</dbReference>
<keyword evidence="2" id="KW-0378">Hydrolase</keyword>
<dbReference type="SMART" id="SM01142">
    <property type="entry name" value="DSHCT"/>
    <property type="match status" value="1"/>
</dbReference>
<keyword evidence="3" id="KW-0347">Helicase</keyword>
<dbReference type="PANTHER" id="PTHR12131:SF7">
    <property type="entry name" value="EXOSOME RNA HELICASE MTR4"/>
    <property type="match status" value="1"/>
</dbReference>
<gene>
    <name evidence="6" type="ORF">EV420DRAFT_1621649</name>
</gene>
<dbReference type="InterPro" id="IPR025696">
    <property type="entry name" value="Beta-barrel_MTR4"/>
</dbReference>
<protein>
    <submittedName>
        <fullName evidence="6">YJL050Wp-like protein</fullName>
    </submittedName>
</protein>
<proteinExistence type="predicted"/>
<organism evidence="6 7">
    <name type="scientific">Armillaria tabescens</name>
    <name type="common">Ringless honey mushroom</name>
    <name type="synonym">Agaricus tabescens</name>
    <dbReference type="NCBI Taxonomy" id="1929756"/>
    <lineage>
        <taxon>Eukaryota</taxon>
        <taxon>Fungi</taxon>
        <taxon>Dikarya</taxon>
        <taxon>Basidiomycota</taxon>
        <taxon>Agaricomycotina</taxon>
        <taxon>Agaricomycetes</taxon>
        <taxon>Agaricomycetidae</taxon>
        <taxon>Agaricales</taxon>
        <taxon>Marasmiineae</taxon>
        <taxon>Physalacriaceae</taxon>
        <taxon>Desarmillaria</taxon>
    </lineage>
</organism>
<dbReference type="AlphaFoldDB" id="A0AA39K3F4"/>
<feature type="domain" description="ATP-dependent RNA helicase Ski2/MTR4 C-terminal" evidence="5">
    <location>
        <begin position="81"/>
        <end position="202"/>
    </location>
</feature>
<evidence type="ECO:0000256" key="3">
    <source>
        <dbReference type="ARBA" id="ARBA00022806"/>
    </source>
</evidence>
<dbReference type="GO" id="GO:0005524">
    <property type="term" value="F:ATP binding"/>
    <property type="evidence" value="ECO:0007669"/>
    <property type="project" value="UniProtKB-KW"/>
</dbReference>
<evidence type="ECO:0000259" key="5">
    <source>
        <dbReference type="SMART" id="SM01142"/>
    </source>
</evidence>
<dbReference type="Gene3D" id="1.10.3380.30">
    <property type="match status" value="1"/>
</dbReference>
<comment type="caution">
    <text evidence="6">The sequence shown here is derived from an EMBL/GenBank/DDBJ whole genome shotgun (WGS) entry which is preliminary data.</text>
</comment>
<reference evidence="6" key="1">
    <citation type="submission" date="2023-06" db="EMBL/GenBank/DDBJ databases">
        <authorList>
            <consortium name="Lawrence Berkeley National Laboratory"/>
            <person name="Ahrendt S."/>
            <person name="Sahu N."/>
            <person name="Indic B."/>
            <person name="Wong-Bajracharya J."/>
            <person name="Merenyi Z."/>
            <person name="Ke H.-M."/>
            <person name="Monk M."/>
            <person name="Kocsube S."/>
            <person name="Drula E."/>
            <person name="Lipzen A."/>
            <person name="Balint B."/>
            <person name="Henrissat B."/>
            <person name="Andreopoulos B."/>
            <person name="Martin F.M."/>
            <person name="Harder C.B."/>
            <person name="Rigling D."/>
            <person name="Ford K.L."/>
            <person name="Foster G.D."/>
            <person name="Pangilinan J."/>
            <person name="Papanicolaou A."/>
            <person name="Barry K."/>
            <person name="LaButti K."/>
            <person name="Viragh M."/>
            <person name="Koriabine M."/>
            <person name="Yan M."/>
            <person name="Riley R."/>
            <person name="Champramary S."/>
            <person name="Plett K.L."/>
            <person name="Tsai I.J."/>
            <person name="Slot J."/>
            <person name="Sipos G."/>
            <person name="Plett J."/>
            <person name="Nagy L.G."/>
            <person name="Grigoriev I.V."/>
        </authorList>
    </citation>
    <scope>NUCLEOTIDE SEQUENCE</scope>
    <source>
        <strain evidence="6">CCBAS 213</strain>
    </source>
</reference>
<keyword evidence="1" id="KW-0547">Nucleotide-binding</keyword>
<sequence length="202" mass="22951">MAKITILDEDLKIEAMEDKMLKNPLHSNPHLPELYVAYAKKVKVQEQVRSLKKQIWASQDVLQLDKLKCRKCVLRQLGFVTSDDIVDVKGCVACELSSGDELLLTELIFNGIFNALSLEQCAALLSCFIFDGESKEETKVKAELAAPLCVMQETTRHIARRTVASFKVELMDAVMQWCRGTSFQDIKKGSIIRVFHRLEELF</sequence>
<evidence type="ECO:0000256" key="2">
    <source>
        <dbReference type="ARBA" id="ARBA00022801"/>
    </source>
</evidence>
<evidence type="ECO:0000313" key="6">
    <source>
        <dbReference type="EMBL" id="KAK0452730.1"/>
    </source>
</evidence>
<name>A0AA39K3F4_ARMTA</name>
<dbReference type="GO" id="GO:0016787">
    <property type="term" value="F:hydrolase activity"/>
    <property type="evidence" value="ECO:0007669"/>
    <property type="project" value="UniProtKB-KW"/>
</dbReference>
<evidence type="ECO:0000313" key="7">
    <source>
        <dbReference type="Proteomes" id="UP001175211"/>
    </source>
</evidence>
<keyword evidence="4" id="KW-0067">ATP-binding</keyword>
<dbReference type="GO" id="GO:0004386">
    <property type="term" value="F:helicase activity"/>
    <property type="evidence" value="ECO:0007669"/>
    <property type="project" value="UniProtKB-KW"/>
</dbReference>
<dbReference type="Proteomes" id="UP001175211">
    <property type="component" value="Unassembled WGS sequence"/>
</dbReference>
<accession>A0AA39K3F4</accession>
<evidence type="ECO:0000256" key="4">
    <source>
        <dbReference type="ARBA" id="ARBA00022840"/>
    </source>
</evidence>
<dbReference type="Pfam" id="PF08148">
    <property type="entry name" value="DSHCT"/>
    <property type="match status" value="1"/>
</dbReference>
<evidence type="ECO:0000256" key="1">
    <source>
        <dbReference type="ARBA" id="ARBA00022741"/>
    </source>
</evidence>